<evidence type="ECO:0000313" key="3">
    <source>
        <dbReference type="Proteomes" id="UP000198942"/>
    </source>
</evidence>
<sequence length="345" mass="38562">MYNKIINLKDFSYYLCQTSMNILIVNNTPIPATKYGGTERIIWWLGRELNRLGHKITYLVGEGSSCPFAKVLTYDPTKDLDQQVPDDIDVVHFQFQVSGFTKKPYIVTVHNNPGGAQLDLNSVFVSANHAQRHGSTVFVHNAIDTADYQIPDLNNKRIHTHFLAKAAWRIKNVKGAIDVATMSGNKLVVLGGTRLNLKMGLRFTPNLNVRFKGMVGDEAKSIVMNSSKALIFPVLWHEPFGIAIIESLYFGCPVFGTPYGSLPELVPAEVGLLSASKTELAAGLRNVESFNKHYCHQYAADNFNIAKMAAEYIVLYERILNGETLNSAKPELINNDQPKYLPWNN</sequence>
<dbReference type="STRING" id="551995.SAMN05192574_113137"/>
<dbReference type="EMBL" id="FOCL01000013">
    <property type="protein sequence ID" value="SEO81633.1"/>
    <property type="molecule type" value="Genomic_DNA"/>
</dbReference>
<protein>
    <submittedName>
        <fullName evidence="2">Glycosyl transferases group 1</fullName>
    </submittedName>
</protein>
<organism evidence="2 3">
    <name type="scientific">Mucilaginibacter gossypiicola</name>
    <dbReference type="NCBI Taxonomy" id="551995"/>
    <lineage>
        <taxon>Bacteria</taxon>
        <taxon>Pseudomonadati</taxon>
        <taxon>Bacteroidota</taxon>
        <taxon>Sphingobacteriia</taxon>
        <taxon>Sphingobacteriales</taxon>
        <taxon>Sphingobacteriaceae</taxon>
        <taxon>Mucilaginibacter</taxon>
    </lineage>
</organism>
<gene>
    <name evidence="2" type="ORF">SAMN05192574_113137</name>
</gene>
<dbReference type="AlphaFoldDB" id="A0A1H8STX9"/>
<dbReference type="PANTHER" id="PTHR12526:SF595">
    <property type="entry name" value="BLL5217 PROTEIN"/>
    <property type="match status" value="1"/>
</dbReference>
<dbReference type="Proteomes" id="UP000198942">
    <property type="component" value="Unassembled WGS sequence"/>
</dbReference>
<evidence type="ECO:0000313" key="2">
    <source>
        <dbReference type="EMBL" id="SEO81633.1"/>
    </source>
</evidence>
<dbReference type="InterPro" id="IPR001296">
    <property type="entry name" value="Glyco_trans_1"/>
</dbReference>
<reference evidence="3" key="1">
    <citation type="submission" date="2016-10" db="EMBL/GenBank/DDBJ databases">
        <authorList>
            <person name="Varghese N."/>
            <person name="Submissions S."/>
        </authorList>
    </citation>
    <scope>NUCLEOTIDE SEQUENCE [LARGE SCALE GENOMIC DNA]</scope>
    <source>
        <strain evidence="3">Gh-48</strain>
    </source>
</reference>
<dbReference type="SUPFAM" id="SSF53756">
    <property type="entry name" value="UDP-Glycosyltransferase/glycogen phosphorylase"/>
    <property type="match status" value="1"/>
</dbReference>
<dbReference type="Gene3D" id="3.40.50.2000">
    <property type="entry name" value="Glycogen Phosphorylase B"/>
    <property type="match status" value="2"/>
</dbReference>
<accession>A0A1H8STX9</accession>
<name>A0A1H8STX9_9SPHI</name>
<feature type="domain" description="Glycosyl transferase family 1" evidence="1">
    <location>
        <begin position="166"/>
        <end position="291"/>
    </location>
</feature>
<proteinExistence type="predicted"/>
<dbReference type="Pfam" id="PF00534">
    <property type="entry name" value="Glycos_transf_1"/>
    <property type="match status" value="1"/>
</dbReference>
<dbReference type="GO" id="GO:0016757">
    <property type="term" value="F:glycosyltransferase activity"/>
    <property type="evidence" value="ECO:0007669"/>
    <property type="project" value="InterPro"/>
</dbReference>
<evidence type="ECO:0000259" key="1">
    <source>
        <dbReference type="Pfam" id="PF00534"/>
    </source>
</evidence>
<keyword evidence="2" id="KW-0808">Transferase</keyword>
<dbReference type="PANTHER" id="PTHR12526">
    <property type="entry name" value="GLYCOSYLTRANSFERASE"/>
    <property type="match status" value="1"/>
</dbReference>
<keyword evidence="3" id="KW-1185">Reference proteome</keyword>